<dbReference type="Pfam" id="PF21796">
    <property type="entry name" value="Cac1_C"/>
    <property type="match status" value="1"/>
</dbReference>
<evidence type="ECO:0000256" key="4">
    <source>
        <dbReference type="ARBA" id="ARBA00023242"/>
    </source>
</evidence>
<proteinExistence type="predicted"/>
<comment type="subcellular location">
    <subcellularLocation>
        <location evidence="1">Nucleus</location>
    </subcellularLocation>
</comment>
<organism evidence="8">
    <name type="scientific">Rhododendron williamsianum</name>
    <dbReference type="NCBI Taxonomy" id="262921"/>
    <lineage>
        <taxon>Eukaryota</taxon>
        <taxon>Viridiplantae</taxon>
        <taxon>Streptophyta</taxon>
        <taxon>Embryophyta</taxon>
        <taxon>Tracheophyta</taxon>
        <taxon>Spermatophyta</taxon>
        <taxon>Magnoliopsida</taxon>
        <taxon>eudicotyledons</taxon>
        <taxon>Gunneridae</taxon>
        <taxon>Pentapetalae</taxon>
        <taxon>asterids</taxon>
        <taxon>Ericales</taxon>
        <taxon>Ericaceae</taxon>
        <taxon>Ericoideae</taxon>
        <taxon>Rhodoreae</taxon>
        <taxon>Rhododendron</taxon>
    </lineage>
</organism>
<dbReference type="AlphaFoldDB" id="A0A6A4K9P5"/>
<dbReference type="EMBL" id="QEFC01004005">
    <property type="protein sequence ID" value="KAE9445786.1"/>
    <property type="molecule type" value="Genomic_DNA"/>
</dbReference>
<feature type="region of interest" description="Disordered" evidence="5">
    <location>
        <begin position="240"/>
        <end position="271"/>
    </location>
</feature>
<keyword evidence="3" id="KW-0234">DNA repair</keyword>
<reference evidence="8" key="1">
    <citation type="journal article" date="2019" name="Genome Biol. Evol.">
        <title>The Rhododendron genome and chromosomal organization provide insight into shared whole-genome duplications across the heath family (Ericaceae).</title>
        <authorList>
            <person name="Soza V.L."/>
            <person name="Lindsley D."/>
            <person name="Waalkes A."/>
            <person name="Ramage E."/>
            <person name="Patwardhan R.P."/>
            <person name="Burton J.N."/>
            <person name="Adey A."/>
            <person name="Kumar A."/>
            <person name="Qiu R."/>
            <person name="Shendure J."/>
            <person name="Hall B."/>
        </authorList>
    </citation>
    <scope>NUCLEOTIDE SEQUENCE</scope>
    <source>
        <strain evidence="8">RSF 1966-606</strain>
    </source>
</reference>
<dbReference type="OrthoDB" id="440676at2759"/>
<keyword evidence="4" id="KW-0539">Nucleus</keyword>
<evidence type="ECO:0000259" key="6">
    <source>
        <dbReference type="Pfam" id="PF12253"/>
    </source>
</evidence>
<evidence type="ECO:0000313" key="8">
    <source>
        <dbReference type="EMBL" id="KAE9445786.1"/>
    </source>
</evidence>
<evidence type="ECO:0000256" key="1">
    <source>
        <dbReference type="ARBA" id="ARBA00004123"/>
    </source>
</evidence>
<feature type="region of interest" description="Disordered" evidence="5">
    <location>
        <begin position="13"/>
        <end position="38"/>
    </location>
</feature>
<feature type="region of interest" description="Disordered" evidence="5">
    <location>
        <begin position="283"/>
        <end position="341"/>
    </location>
</feature>
<feature type="region of interest" description="Disordered" evidence="5">
    <location>
        <begin position="808"/>
        <end position="842"/>
    </location>
</feature>
<keyword evidence="2" id="KW-0227">DNA damage</keyword>
<gene>
    <name evidence="8" type="ORF">C3L33_22321</name>
</gene>
<dbReference type="PANTHER" id="PTHR15272:SF0">
    <property type="entry name" value="CHROMATIN ASSEMBLY FACTOR 1 SUBUNIT A"/>
    <property type="match status" value="1"/>
</dbReference>
<comment type="caution">
    <text evidence="8">The sequence shown here is derived from an EMBL/GenBank/DDBJ whole genome shotgun (WGS) entry which is preliminary data.</text>
</comment>
<accession>A0A6A4K9P5</accession>
<dbReference type="PANTHER" id="PTHR15272">
    <property type="entry name" value="CHROMATIN ASSEMBLY FACTOR 1 SUBUNIT A CAF-1 SUBUNIT A"/>
    <property type="match status" value="1"/>
</dbReference>
<feature type="compositionally biased region" description="Polar residues" evidence="5">
    <location>
        <begin position="357"/>
        <end position="374"/>
    </location>
</feature>
<feature type="domain" description="Chromatin assembly factor 1 subunit Cac1-like C-terminal" evidence="7">
    <location>
        <begin position="723"/>
        <end position="773"/>
    </location>
</feature>
<feature type="domain" description="Chromatin assembly factor 1 subunit A dimerization" evidence="6">
    <location>
        <begin position="495"/>
        <end position="562"/>
    </location>
</feature>
<feature type="compositionally biased region" description="Basic and acidic residues" evidence="5">
    <location>
        <begin position="283"/>
        <end position="337"/>
    </location>
</feature>
<feature type="compositionally biased region" description="Low complexity" evidence="5">
    <location>
        <begin position="375"/>
        <end position="385"/>
    </location>
</feature>
<evidence type="ECO:0000256" key="2">
    <source>
        <dbReference type="ARBA" id="ARBA00022763"/>
    </source>
</evidence>
<sequence length="842" mass="96299">MADLMLIDVVESKTEEKTLDQNNNGAKKNPKKRKRAPSVETLTLQERDSRIGALNEELEGLFRYFKEVLGEKVSDLDSGRSECGSSSSNTAIACLLEESDLSLSKLVREIYEKVKERDGGVTVASVKSSVVFVGQRCLYGVPNADADVLEDETESCLWCWETRDLKLMPKSVRETLKTRRICRKKIHERITAVSGMISALQKSESHPNYRDDLTKASERLHKISSEADIRLLVQNMEQKNGAKLADKQGKREEKQLIRQVDRDKREAEKERVRLDRELKKEKWQSEKELKRLQDEAEKEERRHEKEESELRKHQRRQQEEAEKEQRRREKEEAELKKQLSLKKQASLMERFLKRSKNNSTCQNDQSSTKATLPDSSSNKSENISESVTLSMDHALSLTNNANVEDIHNSHLISWRRLGHEIRSNRKQHWGIRRTPKKEAIKELKLSTNKGLAHDEELSMEKLVDGWGEIKVDGRSCDTDADSSVSLYQRHFGSKKLLQFDKSCRPAFYGVWPKKSQVTGPRHPFRKDPDLDYDVDSDEEWEEEEPGESLSDCDKDDEEEKLEEGYSKDEDDSEDGFFVPDGYLSDNEGVQVDRKESDCLVEETKSLPGCKQELESEEMCVLVRQQKCLHNMTERALRKNQPLIISNLMHENASLSMTEELTDARKLEQMCLQALSMRIFSGGPSIKIVIDYYYQEDDQENCTSNNKGCTTPAATPSAILDSDLPEIVSSIQSCSQGINKVVESLQQKFPSASKSLLRNKVREVSDFMDNRWQVKKDILDKLGLSSSPDKVGGRRKSIATFFSKRCLPPTNGRTINQTETSPQSTQKPSTVVQSQPEYTNNPT</sequence>
<feature type="compositionally biased region" description="Basic and acidic residues" evidence="5">
    <location>
        <begin position="244"/>
        <end position="271"/>
    </location>
</feature>
<dbReference type="GO" id="GO:0033186">
    <property type="term" value="C:CAF-1 complex"/>
    <property type="evidence" value="ECO:0007669"/>
    <property type="project" value="TreeGrafter"/>
</dbReference>
<dbReference type="InterPro" id="IPR048800">
    <property type="entry name" value="Cac1-like_C"/>
</dbReference>
<dbReference type="GO" id="GO:0005634">
    <property type="term" value="C:nucleus"/>
    <property type="evidence" value="ECO:0007669"/>
    <property type="project" value="UniProtKB-SubCell"/>
</dbReference>
<feature type="compositionally biased region" description="Acidic residues" evidence="5">
    <location>
        <begin position="530"/>
        <end position="546"/>
    </location>
</feature>
<protein>
    <recommendedName>
        <fullName evidence="9">Chromatin assembly factor 1 subunit p150 C-terminal domain-containing protein</fullName>
    </recommendedName>
</protein>
<feature type="region of interest" description="Disordered" evidence="5">
    <location>
        <begin position="354"/>
        <end position="385"/>
    </location>
</feature>
<dbReference type="GO" id="GO:0006281">
    <property type="term" value="P:DNA repair"/>
    <property type="evidence" value="ECO:0007669"/>
    <property type="project" value="UniProtKB-KW"/>
</dbReference>
<feature type="compositionally biased region" description="Polar residues" evidence="5">
    <location>
        <begin position="810"/>
        <end position="842"/>
    </location>
</feature>
<dbReference type="InterPro" id="IPR022043">
    <property type="entry name" value="CAF1A_DD"/>
</dbReference>
<feature type="region of interest" description="Disordered" evidence="5">
    <location>
        <begin position="516"/>
        <end position="579"/>
    </location>
</feature>
<evidence type="ECO:0008006" key="9">
    <source>
        <dbReference type="Google" id="ProtNLM"/>
    </source>
</evidence>
<name>A0A6A4K9P5_9ERIC</name>
<evidence type="ECO:0000256" key="5">
    <source>
        <dbReference type="SAM" id="MobiDB-lite"/>
    </source>
</evidence>
<feature type="non-terminal residue" evidence="8">
    <location>
        <position position="1"/>
    </location>
</feature>
<dbReference type="Pfam" id="PF12253">
    <property type="entry name" value="CAF1A_dimeriz"/>
    <property type="match status" value="1"/>
</dbReference>
<dbReference type="GO" id="GO:0006334">
    <property type="term" value="P:nucleosome assembly"/>
    <property type="evidence" value="ECO:0007669"/>
    <property type="project" value="TreeGrafter"/>
</dbReference>
<evidence type="ECO:0000259" key="7">
    <source>
        <dbReference type="Pfam" id="PF21796"/>
    </source>
</evidence>
<evidence type="ECO:0000256" key="3">
    <source>
        <dbReference type="ARBA" id="ARBA00023204"/>
    </source>
</evidence>